<comment type="caution">
    <text evidence="15">The sequence shown here is derived from an EMBL/GenBank/DDBJ whole genome shotgun (WGS) entry which is preliminary data.</text>
</comment>
<dbReference type="GO" id="GO:0005524">
    <property type="term" value="F:ATP binding"/>
    <property type="evidence" value="ECO:0007669"/>
    <property type="project" value="UniProtKB-UniRule"/>
</dbReference>
<dbReference type="PRINTS" id="PR00051">
    <property type="entry name" value="DNAA"/>
</dbReference>
<evidence type="ECO:0000259" key="13">
    <source>
        <dbReference type="SMART" id="SM00382"/>
    </source>
</evidence>
<dbReference type="InterPro" id="IPR013317">
    <property type="entry name" value="DnaA_dom"/>
</dbReference>
<dbReference type="InterPro" id="IPR018312">
    <property type="entry name" value="Chromosome_initiator_DnaA_CS"/>
</dbReference>
<feature type="compositionally biased region" description="Polar residues" evidence="12">
    <location>
        <begin position="123"/>
        <end position="133"/>
    </location>
</feature>
<evidence type="ECO:0000256" key="8">
    <source>
        <dbReference type="HAMAP-Rule" id="MF_00377"/>
    </source>
</evidence>
<evidence type="ECO:0000313" key="16">
    <source>
        <dbReference type="Proteomes" id="UP000518887"/>
    </source>
</evidence>
<keyword evidence="5 8" id="KW-0067">ATP-binding</keyword>
<accession>A0A7W8G775</accession>
<feature type="compositionally biased region" description="Low complexity" evidence="12">
    <location>
        <begin position="90"/>
        <end position="107"/>
    </location>
</feature>
<feature type="binding site" evidence="8">
    <location>
        <position position="209"/>
    </location>
    <ligand>
        <name>ATP</name>
        <dbReference type="ChEBI" id="CHEBI:30616"/>
    </ligand>
</feature>
<dbReference type="InterPro" id="IPR003593">
    <property type="entry name" value="AAA+_ATPase"/>
</dbReference>
<organism evidence="15 16">
    <name type="scientific">Treponema ruminis</name>
    <dbReference type="NCBI Taxonomy" id="744515"/>
    <lineage>
        <taxon>Bacteria</taxon>
        <taxon>Pseudomonadati</taxon>
        <taxon>Spirochaetota</taxon>
        <taxon>Spirochaetia</taxon>
        <taxon>Spirochaetales</taxon>
        <taxon>Treponemataceae</taxon>
        <taxon>Treponema</taxon>
    </lineage>
</organism>
<dbReference type="GO" id="GO:0005886">
    <property type="term" value="C:plasma membrane"/>
    <property type="evidence" value="ECO:0007669"/>
    <property type="project" value="TreeGrafter"/>
</dbReference>
<dbReference type="CDD" id="cd06571">
    <property type="entry name" value="Bac_DnaA_C"/>
    <property type="match status" value="1"/>
</dbReference>
<feature type="region of interest" description="Domain IV, binds dsDNA" evidence="8">
    <location>
        <begin position="380"/>
        <end position="503"/>
    </location>
</feature>
<reference evidence="15 16" key="1">
    <citation type="submission" date="2020-08" db="EMBL/GenBank/DDBJ databases">
        <title>Genomic Encyclopedia of Type Strains, Phase IV (KMG-IV): sequencing the most valuable type-strain genomes for metagenomic binning, comparative biology and taxonomic classification.</title>
        <authorList>
            <person name="Goeker M."/>
        </authorList>
    </citation>
    <scope>NUCLEOTIDE SEQUENCE [LARGE SCALE GENOMIC DNA]</scope>
    <source>
        <strain evidence="15 16">DSM 103462</strain>
    </source>
</reference>
<keyword evidence="2 8" id="KW-0963">Cytoplasm</keyword>
<dbReference type="GO" id="GO:0008289">
    <property type="term" value="F:lipid binding"/>
    <property type="evidence" value="ECO:0007669"/>
    <property type="project" value="UniProtKB-KW"/>
</dbReference>
<evidence type="ECO:0000256" key="7">
    <source>
        <dbReference type="ARBA" id="ARBA00023125"/>
    </source>
</evidence>
<dbReference type="CDD" id="cd00009">
    <property type="entry name" value="AAA"/>
    <property type="match status" value="1"/>
</dbReference>
<dbReference type="InterPro" id="IPR001957">
    <property type="entry name" value="Chromosome_initiator_DnaA"/>
</dbReference>
<keyword evidence="6 8" id="KW-0446">Lipid-binding</keyword>
<dbReference type="Gene3D" id="1.10.8.60">
    <property type="match status" value="1"/>
</dbReference>
<keyword evidence="16" id="KW-1185">Reference proteome</keyword>
<comment type="caution">
    <text evidence="8">Lacks conserved residue(s) required for the propagation of feature annotation.</text>
</comment>
<gene>
    <name evidence="8" type="primary">dnaA</name>
    <name evidence="15" type="ORF">HNP76_000426</name>
</gene>
<dbReference type="HAMAP" id="MF_00377">
    <property type="entry name" value="DnaA_bact"/>
    <property type="match status" value="1"/>
</dbReference>
<protein>
    <recommendedName>
        <fullName evidence="8 9">Chromosomal replication initiator protein DnaA</fullName>
    </recommendedName>
</protein>
<evidence type="ECO:0000256" key="4">
    <source>
        <dbReference type="ARBA" id="ARBA00022741"/>
    </source>
</evidence>
<dbReference type="NCBIfam" id="TIGR00362">
    <property type="entry name" value="DnaA"/>
    <property type="match status" value="1"/>
</dbReference>
<proteinExistence type="inferred from homology"/>
<comment type="subcellular location">
    <subcellularLocation>
        <location evidence="8">Cytoplasm</location>
    </subcellularLocation>
</comment>
<comment type="domain">
    <text evidence="8">Domain I is involved in oligomerization and binding regulators, domain II is flexibile and of varying length in different bacteria, domain III forms the AAA+ region, while domain IV binds dsDNA.</text>
</comment>
<feature type="region of interest" description="Disordered" evidence="12">
    <location>
        <begin position="86"/>
        <end position="133"/>
    </location>
</feature>
<dbReference type="SUPFAM" id="SSF52540">
    <property type="entry name" value="P-loop containing nucleoside triphosphate hydrolases"/>
    <property type="match status" value="1"/>
</dbReference>
<dbReference type="SMART" id="SM00382">
    <property type="entry name" value="AAA"/>
    <property type="match status" value="1"/>
</dbReference>
<evidence type="ECO:0000313" key="15">
    <source>
        <dbReference type="EMBL" id="MBB5225086.1"/>
    </source>
</evidence>
<dbReference type="InterPro" id="IPR010921">
    <property type="entry name" value="Trp_repressor/repl_initiator"/>
</dbReference>
<dbReference type="AlphaFoldDB" id="A0A7W8G775"/>
<dbReference type="SUPFAM" id="SSF48295">
    <property type="entry name" value="TrpR-like"/>
    <property type="match status" value="1"/>
</dbReference>
<dbReference type="Proteomes" id="UP000518887">
    <property type="component" value="Unassembled WGS sequence"/>
</dbReference>
<evidence type="ECO:0000256" key="5">
    <source>
        <dbReference type="ARBA" id="ARBA00022840"/>
    </source>
</evidence>
<dbReference type="PROSITE" id="PS01008">
    <property type="entry name" value="DNAA"/>
    <property type="match status" value="1"/>
</dbReference>
<dbReference type="GO" id="GO:0006270">
    <property type="term" value="P:DNA replication initiation"/>
    <property type="evidence" value="ECO:0007669"/>
    <property type="project" value="UniProtKB-UniRule"/>
</dbReference>
<dbReference type="InterPro" id="IPR020591">
    <property type="entry name" value="Chromosome_initiator_DnaA-like"/>
</dbReference>
<evidence type="ECO:0000256" key="9">
    <source>
        <dbReference type="NCBIfam" id="TIGR00362"/>
    </source>
</evidence>
<dbReference type="GO" id="GO:0005737">
    <property type="term" value="C:cytoplasm"/>
    <property type="evidence" value="ECO:0007669"/>
    <property type="project" value="UniProtKB-SubCell"/>
</dbReference>
<evidence type="ECO:0000256" key="3">
    <source>
        <dbReference type="ARBA" id="ARBA00022705"/>
    </source>
</evidence>
<dbReference type="GO" id="GO:0003688">
    <property type="term" value="F:DNA replication origin binding"/>
    <property type="evidence" value="ECO:0007669"/>
    <property type="project" value="UniProtKB-UniRule"/>
</dbReference>
<feature type="domain" description="Chromosomal replication initiator DnaA C-terminal" evidence="14">
    <location>
        <begin position="408"/>
        <end position="477"/>
    </location>
</feature>
<keyword evidence="7 8" id="KW-0238">DNA-binding</keyword>
<feature type="compositionally biased region" description="Basic and acidic residues" evidence="12">
    <location>
        <begin position="113"/>
        <end position="122"/>
    </location>
</feature>
<comment type="similarity">
    <text evidence="1 8 11">Belongs to the DnaA family.</text>
</comment>
<dbReference type="PANTHER" id="PTHR30050">
    <property type="entry name" value="CHROMOSOMAL REPLICATION INITIATOR PROTEIN DNAA"/>
    <property type="match status" value="1"/>
</dbReference>
<keyword evidence="3 8" id="KW-0235">DNA replication</keyword>
<evidence type="ECO:0000256" key="10">
    <source>
        <dbReference type="RuleBase" id="RU000577"/>
    </source>
</evidence>
<dbReference type="Pfam" id="PF00308">
    <property type="entry name" value="Bac_DnaA"/>
    <property type="match status" value="1"/>
</dbReference>
<feature type="binding site" evidence="8">
    <location>
        <position position="207"/>
    </location>
    <ligand>
        <name>ATP</name>
        <dbReference type="ChEBI" id="CHEBI:30616"/>
    </ligand>
</feature>
<dbReference type="Gene3D" id="3.40.50.300">
    <property type="entry name" value="P-loop containing nucleotide triphosphate hydrolases"/>
    <property type="match status" value="1"/>
</dbReference>
<evidence type="ECO:0000259" key="14">
    <source>
        <dbReference type="SMART" id="SM00760"/>
    </source>
</evidence>
<dbReference type="GO" id="GO:0006275">
    <property type="term" value="P:regulation of DNA replication"/>
    <property type="evidence" value="ECO:0007669"/>
    <property type="project" value="UniProtKB-UniRule"/>
</dbReference>
<sequence>MSEQLYKEIFEEAMNLLREEYKSSGNENEFILNFNLSYIEDTISEIKVGVASKFLWDRMVQKGNVSKIQSKITELSGQNINLSPIYNFIPQSPSNQSQPSQNQNSQSMQESAESPKIEENHPQESSSSASKTQTKIFFDTNLPEYSSSPKVKSQPQIEPHSQLIEDFTFENFIPGDNSDYAYKACLAAAENPGSKNYNPILLYGPSGVGKTHLMVAIGNSIYYRNPKLKIAYITTESMMNEFTASIRERTTDKFTKKYRKLDVLLLDDIQFLEKSEKLQDELFYTFDEIYNRKGQIVFTSDRPLKDINGIVERLKTRFGRGQNIDLKVPDYETRLAIIDKKLEFQGKSIPQDVKELIAQTFQSNVRELEGALSRMIGYAELMHKDLTLEIAKEQLSDSINPAGSGIISVENIQKAVSDFYNVSVDDLKSSSRKKTVAVPRHIAIYLCRELTEYSLDEIGEEFGGRDHSTVISSINNIEDRLKTGDIAISDIIKALSKQIAKSN</sequence>
<comment type="function">
    <text evidence="8 10">Plays an essential role in the initiation and regulation of chromosomal replication. ATP-DnaA binds to the origin of replication (oriC) to initiate formation of the DNA replication initiation complex once per cell cycle. Binds the DnaA box (a 9 base pair repeat at the origin) and separates the double-stranded (ds)DNA. Forms a right-handed helical filament on oriC DNA; dsDNA binds to the exterior of the filament while single-stranded (ss)DNA is stabiized in the filament's interior. The ATP-DnaA-oriC complex binds and stabilizes one strand of the AT-rich DNA unwinding element (DUE), permitting loading of DNA polymerase. After initiation quickly degrades to an ADP-DnaA complex that is not apt for DNA replication. Binds acidic phospholipids.</text>
</comment>
<evidence type="ECO:0000256" key="2">
    <source>
        <dbReference type="ARBA" id="ARBA00022490"/>
    </source>
</evidence>
<evidence type="ECO:0000256" key="11">
    <source>
        <dbReference type="RuleBase" id="RU004227"/>
    </source>
</evidence>
<keyword evidence="4 8" id="KW-0547">Nucleotide-binding</keyword>
<name>A0A7W8G775_9SPIR</name>
<feature type="binding site" evidence="8">
    <location>
        <position position="210"/>
    </location>
    <ligand>
        <name>ATP</name>
        <dbReference type="ChEBI" id="CHEBI:30616"/>
    </ligand>
</feature>
<dbReference type="Gene3D" id="1.10.1750.10">
    <property type="match status" value="1"/>
</dbReference>
<dbReference type="Pfam" id="PF08299">
    <property type="entry name" value="Bac_DnaA_C"/>
    <property type="match status" value="1"/>
</dbReference>
<dbReference type="EMBL" id="JACHFQ010000001">
    <property type="protein sequence ID" value="MBB5225086.1"/>
    <property type="molecule type" value="Genomic_DNA"/>
</dbReference>
<dbReference type="InterPro" id="IPR027417">
    <property type="entry name" value="P-loop_NTPase"/>
</dbReference>
<evidence type="ECO:0000256" key="1">
    <source>
        <dbReference type="ARBA" id="ARBA00006583"/>
    </source>
</evidence>
<dbReference type="RefSeq" id="WP_184656990.1">
    <property type="nucleotide sequence ID" value="NZ_CP031518.1"/>
</dbReference>
<evidence type="ECO:0000256" key="6">
    <source>
        <dbReference type="ARBA" id="ARBA00023121"/>
    </source>
</evidence>
<feature type="binding site" evidence="8">
    <location>
        <position position="211"/>
    </location>
    <ligand>
        <name>ATP</name>
        <dbReference type="ChEBI" id="CHEBI:30616"/>
    </ligand>
</feature>
<feature type="domain" description="AAA+ ATPase" evidence="13">
    <location>
        <begin position="196"/>
        <end position="328"/>
    </location>
</feature>
<dbReference type="SMART" id="SM00760">
    <property type="entry name" value="Bac_DnaA_C"/>
    <property type="match status" value="1"/>
</dbReference>
<dbReference type="PANTHER" id="PTHR30050:SF2">
    <property type="entry name" value="CHROMOSOMAL REPLICATION INITIATOR PROTEIN DNAA"/>
    <property type="match status" value="1"/>
</dbReference>
<feature type="region of interest" description="Domain I, interacts with DnaA modulators" evidence="8">
    <location>
        <begin position="1"/>
        <end position="126"/>
    </location>
</feature>
<evidence type="ECO:0000256" key="12">
    <source>
        <dbReference type="SAM" id="MobiDB-lite"/>
    </source>
</evidence>
<comment type="subunit">
    <text evidence="8">Oligomerizes as a right-handed, spiral filament on DNA at oriC.</text>
</comment>
<dbReference type="InterPro" id="IPR013159">
    <property type="entry name" value="DnaA_C"/>
</dbReference>